<keyword evidence="1" id="KW-0143">Chaperone</keyword>
<dbReference type="AlphaFoldDB" id="A0A1G4IGT0"/>
<feature type="domain" description="J" evidence="4">
    <location>
        <begin position="58"/>
        <end position="127"/>
    </location>
</feature>
<name>A0A1G4IGT0_TRYEQ</name>
<dbReference type="PROSITE" id="PS50076">
    <property type="entry name" value="DNAJ_2"/>
    <property type="match status" value="1"/>
</dbReference>
<dbReference type="RefSeq" id="XP_067082255.1">
    <property type="nucleotide sequence ID" value="XM_067226154.1"/>
</dbReference>
<comment type="caution">
    <text evidence="5">The sequence shown here is derived from an EMBL/GenBank/DDBJ whole genome shotgun (WGS) entry which is preliminary data.</text>
</comment>
<dbReference type="VEuPathDB" id="TriTrypDB:TEOVI_000320300"/>
<protein>
    <submittedName>
        <fullName evidence="5">Heat shock protein, putative</fullName>
    </submittedName>
</protein>
<dbReference type="Proteomes" id="UP000195570">
    <property type="component" value="Unassembled WGS sequence"/>
</dbReference>
<dbReference type="PANTHER" id="PTHR44145">
    <property type="entry name" value="DNAJ HOMOLOG SUBFAMILY A MEMBER 3, MITOCHONDRIAL"/>
    <property type="match status" value="1"/>
</dbReference>
<dbReference type="CDD" id="cd06257">
    <property type="entry name" value="DnaJ"/>
    <property type="match status" value="1"/>
</dbReference>
<accession>A0A1G4IGT0</accession>
<keyword evidence="3" id="KW-0472">Membrane</keyword>
<dbReference type="SMART" id="SM00271">
    <property type="entry name" value="DnaJ"/>
    <property type="match status" value="1"/>
</dbReference>
<dbReference type="PANTHER" id="PTHR44145:SF3">
    <property type="entry name" value="DNAJ HOMOLOG SUBFAMILY A MEMBER 3, MITOCHONDRIAL"/>
    <property type="match status" value="1"/>
</dbReference>
<dbReference type="InterPro" id="IPR001623">
    <property type="entry name" value="DnaJ_domain"/>
</dbReference>
<evidence type="ECO:0000313" key="5">
    <source>
        <dbReference type="EMBL" id="SCU71622.1"/>
    </source>
</evidence>
<dbReference type="InterPro" id="IPR036869">
    <property type="entry name" value="J_dom_sf"/>
</dbReference>
<keyword evidence="6" id="KW-1185">Reference proteome</keyword>
<dbReference type="GeneID" id="92377143"/>
<evidence type="ECO:0000259" key="4">
    <source>
        <dbReference type="PROSITE" id="PS50076"/>
    </source>
</evidence>
<keyword evidence="3" id="KW-1133">Transmembrane helix</keyword>
<organism evidence="5 6">
    <name type="scientific">Trypanosoma equiperdum</name>
    <dbReference type="NCBI Taxonomy" id="5694"/>
    <lineage>
        <taxon>Eukaryota</taxon>
        <taxon>Discoba</taxon>
        <taxon>Euglenozoa</taxon>
        <taxon>Kinetoplastea</taxon>
        <taxon>Metakinetoplastina</taxon>
        <taxon>Trypanosomatida</taxon>
        <taxon>Trypanosomatidae</taxon>
        <taxon>Trypanosoma</taxon>
    </lineage>
</organism>
<reference evidence="5" key="1">
    <citation type="submission" date="2016-09" db="EMBL/GenBank/DDBJ databases">
        <authorList>
            <person name="Hebert L."/>
            <person name="Moumen B."/>
        </authorList>
    </citation>
    <scope>NUCLEOTIDE SEQUENCE [LARGE SCALE GENOMIC DNA]</scope>
    <source>
        <strain evidence="5">OVI</strain>
    </source>
</reference>
<evidence type="ECO:0000313" key="6">
    <source>
        <dbReference type="Proteomes" id="UP000195570"/>
    </source>
</evidence>
<feature type="transmembrane region" description="Helical" evidence="3">
    <location>
        <begin position="175"/>
        <end position="200"/>
    </location>
</feature>
<gene>
    <name evidence="5" type="ORF">TEOVI_000320300</name>
</gene>
<evidence type="ECO:0000256" key="2">
    <source>
        <dbReference type="SAM" id="MobiDB-lite"/>
    </source>
</evidence>
<feature type="transmembrane region" description="Helical" evidence="3">
    <location>
        <begin position="144"/>
        <end position="163"/>
    </location>
</feature>
<evidence type="ECO:0000256" key="3">
    <source>
        <dbReference type="SAM" id="Phobius"/>
    </source>
</evidence>
<dbReference type="SUPFAM" id="SSF46565">
    <property type="entry name" value="Chaperone J-domain"/>
    <property type="match status" value="1"/>
</dbReference>
<feature type="region of interest" description="Disordered" evidence="2">
    <location>
        <begin position="248"/>
        <end position="286"/>
    </location>
</feature>
<proteinExistence type="predicted"/>
<feature type="compositionally biased region" description="Basic and acidic residues" evidence="2">
    <location>
        <begin position="252"/>
        <end position="281"/>
    </location>
</feature>
<sequence length="335" mass="37946">MRGLIKSFSGRSAPTISTVTLRASICHPAGPLAVPSRLQSTSPMEQLIINGAAWESSNYYHRLGFQEAVRDSSRIKEHYHILAKHFHPDNPNAPPNATAAFQNIKEAYDHLMEEVKDEVPKSHPHTGHSYRFTDHERRQQQMRFLGEGIGLFMAMTLVFIFIVSRHNSNRVEGRYLGHFAIIFLTIQVFPRLLAAAILYACHSNYLVSIAERTEQAAVSLIVEQRESHLAIRAEGIDKRVRDRVVMQVTYPHNDEPRRHTEEGSKDNENNNKKETDTRKGNLETSPRVLTTVTFDSGVTQVIVPATRAGREPAECRVKVVDEARGFVIVDRTFEI</sequence>
<keyword evidence="3" id="KW-0812">Transmembrane</keyword>
<evidence type="ECO:0000256" key="1">
    <source>
        <dbReference type="ARBA" id="ARBA00023186"/>
    </source>
</evidence>
<dbReference type="InterPro" id="IPR051938">
    <property type="entry name" value="Apopto_cytoskel_mod"/>
</dbReference>
<keyword evidence="5" id="KW-0346">Stress response</keyword>
<dbReference type="Pfam" id="PF00226">
    <property type="entry name" value="DnaJ"/>
    <property type="match status" value="1"/>
</dbReference>
<dbReference type="Gene3D" id="1.10.287.110">
    <property type="entry name" value="DnaJ domain"/>
    <property type="match status" value="1"/>
</dbReference>
<dbReference type="EMBL" id="CZPT02001678">
    <property type="protein sequence ID" value="SCU71622.1"/>
    <property type="molecule type" value="Genomic_DNA"/>
</dbReference>